<organism evidence="2 3">
    <name type="scientific">Roseateles amylovorans</name>
    <dbReference type="NCBI Taxonomy" id="2978473"/>
    <lineage>
        <taxon>Bacteria</taxon>
        <taxon>Pseudomonadati</taxon>
        <taxon>Pseudomonadota</taxon>
        <taxon>Betaproteobacteria</taxon>
        <taxon>Burkholderiales</taxon>
        <taxon>Sphaerotilaceae</taxon>
        <taxon>Roseateles</taxon>
    </lineage>
</organism>
<protein>
    <submittedName>
        <fullName evidence="2">Nodulation S family protein</fullName>
    </submittedName>
</protein>
<dbReference type="SUPFAM" id="SSF53335">
    <property type="entry name" value="S-adenosyl-L-methionine-dependent methyltransferases"/>
    <property type="match status" value="1"/>
</dbReference>
<feature type="region of interest" description="Disordered" evidence="1">
    <location>
        <begin position="1"/>
        <end position="21"/>
    </location>
</feature>
<evidence type="ECO:0000313" key="2">
    <source>
        <dbReference type="EMBL" id="UXH79127.1"/>
    </source>
</evidence>
<keyword evidence="3" id="KW-1185">Reference proteome</keyword>
<dbReference type="Gene3D" id="3.40.50.150">
    <property type="entry name" value="Vaccinia Virus protein VP39"/>
    <property type="match status" value="1"/>
</dbReference>
<gene>
    <name evidence="2" type="ORF">N4261_04090</name>
</gene>
<accession>A0ABY6B152</accession>
<dbReference type="EMBL" id="CP104562">
    <property type="protein sequence ID" value="UXH79127.1"/>
    <property type="molecule type" value="Genomic_DNA"/>
</dbReference>
<reference evidence="2" key="1">
    <citation type="submission" date="2022-10" db="EMBL/GenBank/DDBJ databases">
        <title>Characterization and whole genome sequencing of a new Roseateles species, isolated from fresh water.</title>
        <authorList>
            <person name="Guliayeva D.Y."/>
            <person name="Akhremchuk A.E."/>
            <person name="Sikolenko M.A."/>
            <person name="Valentovich L.N."/>
            <person name="Sidarenka A.V."/>
        </authorList>
    </citation>
    <scope>NUCLEOTIDE SEQUENCE</scope>
    <source>
        <strain evidence="2">BIM B-1768</strain>
    </source>
</reference>
<dbReference type="RefSeq" id="WP_261758946.1">
    <property type="nucleotide sequence ID" value="NZ_CP104562.2"/>
</dbReference>
<dbReference type="InterPro" id="IPR008715">
    <property type="entry name" value="SAM-MeTfrase_NodS-like"/>
</dbReference>
<dbReference type="Pfam" id="PF05401">
    <property type="entry name" value="NodS"/>
    <property type="match status" value="1"/>
</dbReference>
<evidence type="ECO:0000256" key="1">
    <source>
        <dbReference type="SAM" id="MobiDB-lite"/>
    </source>
</evidence>
<dbReference type="InterPro" id="IPR029063">
    <property type="entry name" value="SAM-dependent_MTases_sf"/>
</dbReference>
<evidence type="ECO:0000313" key="3">
    <source>
        <dbReference type="Proteomes" id="UP001064933"/>
    </source>
</evidence>
<sequence>MSAASRPRAPVDATVDLDVDVDAEATPTSATTASESDASAAAQLAQHFETLFSAEGDPWRYRTRWYERRKRALTLACLPMARYAQAFEPACAIGELSAALAGRCDRLLSTDGSAAAVAIARERLADCVNVQVERATMPAHWPNERFDLIVLSEFGYYLESDALAGVIDRSARSLMPGGTILACHWRHAEGDYRRLGDEVHRLMQDGFTRQHGLTRLSRHEEADFLIEVWSDDARPVSQREGLPS</sequence>
<proteinExistence type="predicted"/>
<name>A0ABY6B152_9BURK</name>
<dbReference type="Proteomes" id="UP001064933">
    <property type="component" value="Chromosome"/>
</dbReference>
<dbReference type="CDD" id="cd02440">
    <property type="entry name" value="AdoMet_MTases"/>
    <property type="match status" value="1"/>
</dbReference>